<name>Q6L1R7_PICTO</name>
<dbReference type="PaxDb" id="263820-PTO0500"/>
<dbReference type="GeneID" id="2844834"/>
<dbReference type="STRING" id="263820.PTO0500"/>
<dbReference type="HOGENOM" id="CLU_1599036_0_0_2"/>
<proteinExistence type="predicted"/>
<dbReference type="Proteomes" id="UP000000438">
    <property type="component" value="Chromosome"/>
</dbReference>
<evidence type="ECO:0000313" key="3">
    <source>
        <dbReference type="EMBL" id="AAT43085.1"/>
    </source>
</evidence>
<dbReference type="AlphaFoldDB" id="Q6L1R7"/>
<protein>
    <submittedName>
        <fullName evidence="3">Terminal quinol oxidase, subunit II</fullName>
    </submittedName>
    <submittedName>
        <fullName evidence="4">Thiosulfate dehydrogenase (Quinone) subunit DoxA</fullName>
    </submittedName>
</protein>
<reference evidence="3" key="2">
    <citation type="submission" date="2004-02" db="EMBL/GenBank/DDBJ databases">
        <authorList>
            <person name="Fuetterer O."/>
            <person name="Angelov A."/>
            <person name="Liesegang H."/>
            <person name="Gottschalk G."/>
            <person name="Schleper C."/>
            <person name="Schepers B."/>
            <person name="Dock C."/>
            <person name="Antranikian G."/>
            <person name="Liebl W."/>
        </authorList>
    </citation>
    <scope>NUCLEOTIDE SEQUENCE</scope>
    <source>
        <strain evidence="3">DSM 9790</strain>
    </source>
</reference>
<keyword evidence="1" id="KW-0472">Membrane</keyword>
<dbReference type="KEGG" id="pto:PTO0500"/>
<keyword evidence="1" id="KW-1133">Transmembrane helix</keyword>
<accession>Q6L1R7</accession>
<dbReference type="Proteomes" id="UP000192315">
    <property type="component" value="Unassembled WGS sequence"/>
</dbReference>
<reference evidence="3 5" key="1">
    <citation type="journal article" date="2004" name="Proc. Natl. Acad. Sci. U.S.A.">
        <title>Genome sequence of Picrophilus torridus and its implications for life around pH 0.</title>
        <authorList>
            <person name="Futterer O."/>
            <person name="Angelov A."/>
            <person name="Liesegang H."/>
            <person name="Gottschalk G."/>
            <person name="Schleper C."/>
            <person name="Schepers B."/>
            <person name="Dock C."/>
            <person name="Antranikian G."/>
            <person name="Liebl W."/>
        </authorList>
    </citation>
    <scope>NUCLEOTIDE SEQUENCE [LARGE SCALE GENOMIC DNA]</scope>
    <source>
        <strain evidence="5">ATCC 700027 / DSM 9790 / JCM 10055 / NBRC 100828</strain>
        <strain evidence="3">DSM 9790</strain>
    </source>
</reference>
<feature type="domain" description="Thiosulphate:quinone oxidoreductase small subunit DoxA" evidence="2">
    <location>
        <begin position="38"/>
        <end position="166"/>
    </location>
</feature>
<dbReference type="RefSeq" id="WP_011177301.1">
    <property type="nucleotide sequence ID" value="NC_005877.1"/>
</dbReference>
<gene>
    <name evidence="3" type="ordered locus">PTO0500</name>
    <name evidence="4" type="ORF">SAMN02745355_0498</name>
</gene>
<keyword evidence="6" id="KW-1185">Reference proteome</keyword>
<dbReference type="eggNOG" id="arCOG05342">
    <property type="taxonomic scope" value="Archaea"/>
</dbReference>
<dbReference type="OrthoDB" id="33333at2157"/>
<feature type="transmembrane region" description="Helical" evidence="1">
    <location>
        <begin position="16"/>
        <end position="39"/>
    </location>
</feature>
<dbReference type="EMBL" id="AE017261">
    <property type="protein sequence ID" value="AAT43085.1"/>
    <property type="molecule type" value="Genomic_DNA"/>
</dbReference>
<reference evidence="4 6" key="3">
    <citation type="submission" date="2017-04" db="EMBL/GenBank/DDBJ databases">
        <authorList>
            <person name="Varghese N."/>
            <person name="Submissions S."/>
        </authorList>
    </citation>
    <scope>NUCLEOTIDE SEQUENCE [LARGE SCALE GENOMIC DNA]</scope>
    <source>
        <strain evidence="4 6">DSM 9789</strain>
    </source>
</reference>
<evidence type="ECO:0000313" key="6">
    <source>
        <dbReference type="Proteomes" id="UP000192315"/>
    </source>
</evidence>
<dbReference type="InterPro" id="IPR011636">
    <property type="entry name" value="DoxA"/>
</dbReference>
<keyword evidence="1" id="KW-0812">Transmembrane</keyword>
<evidence type="ECO:0000259" key="2">
    <source>
        <dbReference type="Pfam" id="PF07680"/>
    </source>
</evidence>
<evidence type="ECO:0000313" key="4">
    <source>
        <dbReference type="EMBL" id="SMD30608.1"/>
    </source>
</evidence>
<evidence type="ECO:0000313" key="5">
    <source>
        <dbReference type="Proteomes" id="UP000000438"/>
    </source>
</evidence>
<dbReference type="InParanoid" id="Q6L1R7"/>
<accession>A0A8G2FW73</accession>
<dbReference type="EMBL" id="FWYE01000001">
    <property type="protein sequence ID" value="SMD30608.1"/>
    <property type="molecule type" value="Genomic_DNA"/>
</dbReference>
<dbReference type="Pfam" id="PF07680">
    <property type="entry name" value="DoxA"/>
    <property type="match status" value="1"/>
</dbReference>
<evidence type="ECO:0000256" key="1">
    <source>
        <dbReference type="SAM" id="Phobius"/>
    </source>
</evidence>
<sequence length="178" mass="19622">MKSQKNKYWQTSKNKILVVTLIFAIIVVLFTVVTGQIAYGNAVGKLFNDSKVPKTEFVGMPMAYNSNGNSYLVFNVTDVDGPNQAAVTEIILSNSTSTIILTSQNIDKDVYKIVDAPYHYHDDVKVSPYNGIFIPLGDEAEIYMNLSTSMHMELHGTYTVKLITPTQKAAPASATVTF</sequence>
<organism evidence="3 5">
    <name type="scientific">Picrophilus torridus (strain ATCC 700027 / DSM 9790 / JCM 10055 / NBRC 100828 / KAW 2/3)</name>
    <dbReference type="NCBI Taxonomy" id="1122961"/>
    <lineage>
        <taxon>Archaea</taxon>
        <taxon>Methanobacteriati</taxon>
        <taxon>Thermoplasmatota</taxon>
        <taxon>Thermoplasmata</taxon>
        <taxon>Thermoplasmatales</taxon>
        <taxon>Picrophilaceae</taxon>
        <taxon>Picrophilus</taxon>
    </lineage>
</organism>